<dbReference type="GeneID" id="123051746"/>
<dbReference type="FunFam" id="1.10.555.10:FF:000052">
    <property type="entry name" value="Rho GTPase-activating protein REN1"/>
    <property type="match status" value="1"/>
</dbReference>
<dbReference type="Gene3D" id="1.10.555.10">
    <property type="entry name" value="Rho GTPase activation protein"/>
    <property type="match status" value="1"/>
</dbReference>
<dbReference type="Gene3D" id="2.30.29.30">
    <property type="entry name" value="Pleckstrin-homology domain (PH domain)/Phosphotyrosine-binding domain (PTB)"/>
    <property type="match status" value="1"/>
</dbReference>
<evidence type="ECO:0000313" key="7">
    <source>
        <dbReference type="Proteomes" id="UP000019116"/>
    </source>
</evidence>
<dbReference type="InterPro" id="IPR052799">
    <property type="entry name" value="Rho_GAP_Regulators"/>
</dbReference>
<dbReference type="PROSITE" id="PS50003">
    <property type="entry name" value="PH_DOMAIN"/>
    <property type="match status" value="1"/>
</dbReference>
<dbReference type="PROSITE" id="PS50238">
    <property type="entry name" value="RHOGAP"/>
    <property type="match status" value="1"/>
</dbReference>
<feature type="coiled-coil region" evidence="2">
    <location>
        <begin position="649"/>
        <end position="683"/>
    </location>
</feature>
<evidence type="ECO:0000256" key="2">
    <source>
        <dbReference type="SAM" id="Coils"/>
    </source>
</evidence>
<dbReference type="InterPro" id="IPR008936">
    <property type="entry name" value="Rho_GTPase_activation_prot"/>
</dbReference>
<evidence type="ECO:0000256" key="1">
    <source>
        <dbReference type="ARBA" id="ARBA00022468"/>
    </source>
</evidence>
<dbReference type="AlphaFoldDB" id="A0A3B6DBB9"/>
<dbReference type="OrthoDB" id="2157866at2759"/>
<evidence type="ECO:0000256" key="3">
    <source>
        <dbReference type="SAM" id="MobiDB-lite"/>
    </source>
</evidence>
<dbReference type="InterPro" id="IPR025757">
    <property type="entry name" value="MIP1_Leuzipper"/>
</dbReference>
<dbReference type="SMART" id="SM00233">
    <property type="entry name" value="PH"/>
    <property type="match status" value="1"/>
</dbReference>
<dbReference type="EnsemblPlants" id="TraesCS2D02G133500.5">
    <property type="protein sequence ID" value="TraesCS2D02G133500.5"/>
    <property type="gene ID" value="TraesCS2D02G133500"/>
</dbReference>
<accession>A0A3B6DBB9</accession>
<feature type="domain" description="PH" evidence="4">
    <location>
        <begin position="13"/>
        <end position="120"/>
    </location>
</feature>
<dbReference type="Pfam" id="PF00620">
    <property type="entry name" value="RhoGAP"/>
    <property type="match status" value="1"/>
</dbReference>
<evidence type="ECO:0008006" key="8">
    <source>
        <dbReference type="Google" id="ProtNLM"/>
    </source>
</evidence>
<dbReference type="SMR" id="A0A3B6DBB9"/>
<dbReference type="InterPro" id="IPR001849">
    <property type="entry name" value="PH_domain"/>
</dbReference>
<keyword evidence="1" id="KW-0343">GTPase activation</keyword>
<feature type="coiled-coil region" evidence="2">
    <location>
        <begin position="597"/>
        <end position="624"/>
    </location>
</feature>
<dbReference type="Gramene" id="TraesCS2D02G133500.5">
    <property type="protein sequence ID" value="TraesCS2D02G133500.5"/>
    <property type="gene ID" value="TraesCS2D02G133500"/>
</dbReference>
<keyword evidence="7" id="KW-1185">Reference proteome</keyword>
<feature type="compositionally biased region" description="Basic and acidic residues" evidence="3">
    <location>
        <begin position="396"/>
        <end position="407"/>
    </location>
</feature>
<protein>
    <recommendedName>
        <fullName evidence="8">Rho-GAP domain-containing protein</fullName>
    </recommendedName>
</protein>
<dbReference type="SUPFAM" id="SSF48350">
    <property type="entry name" value="GTPase activation domain, GAP"/>
    <property type="match status" value="1"/>
</dbReference>
<dbReference type="Proteomes" id="UP000019116">
    <property type="component" value="Chromosome 2D"/>
</dbReference>
<gene>
    <name evidence="6" type="primary">LOC123051746</name>
</gene>
<name>A0A3B6DBB9_WHEAT</name>
<proteinExistence type="predicted"/>
<dbReference type="InterPro" id="IPR011993">
    <property type="entry name" value="PH-like_dom_sf"/>
</dbReference>
<feature type="region of interest" description="Disordered" evidence="3">
    <location>
        <begin position="370"/>
        <end position="413"/>
    </location>
</feature>
<keyword evidence="2" id="KW-0175">Coiled coil</keyword>
<dbReference type="Gramene" id="TraesSTA2D03G01111380.4">
    <property type="protein sequence ID" value="TraesSTA2D03G01111380.4"/>
    <property type="gene ID" value="TraesSTA2D03G01111380"/>
</dbReference>
<dbReference type="Gramene" id="TraesCS2D03G0280300.6">
    <property type="protein sequence ID" value="TraesCS2D03G0280300.6.CDS"/>
    <property type="gene ID" value="TraesCS2D03G0280300"/>
</dbReference>
<dbReference type="Pfam" id="PF00169">
    <property type="entry name" value="PH"/>
    <property type="match status" value="1"/>
</dbReference>
<reference evidence="6" key="1">
    <citation type="submission" date="2018-08" db="EMBL/GenBank/DDBJ databases">
        <authorList>
            <person name="Rossello M."/>
        </authorList>
    </citation>
    <scope>NUCLEOTIDE SEQUENCE [LARGE SCALE GENOMIC DNA]</scope>
    <source>
        <strain evidence="6">cv. Chinese Spring</strain>
    </source>
</reference>
<feature type="compositionally biased region" description="Polar residues" evidence="3">
    <location>
        <begin position="468"/>
        <end position="495"/>
    </location>
</feature>
<dbReference type="Gramene" id="TraesNOR2D03G01138840.2">
    <property type="protein sequence ID" value="TraesNOR2D03G01138840.2"/>
    <property type="gene ID" value="TraesNOR2D03G01138840"/>
</dbReference>
<dbReference type="PANTHER" id="PTHR46265">
    <property type="entry name" value="RHO GTPASE-ACTIVATING PROTEIN 7"/>
    <property type="match status" value="1"/>
</dbReference>
<dbReference type="SUPFAM" id="SSF50729">
    <property type="entry name" value="PH domain-like"/>
    <property type="match status" value="1"/>
</dbReference>
<feature type="region of interest" description="Disordered" evidence="3">
    <location>
        <begin position="725"/>
        <end position="777"/>
    </location>
</feature>
<feature type="region of interest" description="Disordered" evidence="3">
    <location>
        <begin position="464"/>
        <end position="497"/>
    </location>
</feature>
<dbReference type="Gramene" id="TraesLDM2D03G01124040.4">
    <property type="protein sequence ID" value="TraesLDM2D03G01124040.4"/>
    <property type="gene ID" value="TraesLDM2D03G01124040"/>
</dbReference>
<dbReference type="SMART" id="SM00324">
    <property type="entry name" value="RhoGAP"/>
    <property type="match status" value="1"/>
</dbReference>
<organism evidence="6">
    <name type="scientific">Triticum aestivum</name>
    <name type="common">Wheat</name>
    <dbReference type="NCBI Taxonomy" id="4565"/>
    <lineage>
        <taxon>Eukaryota</taxon>
        <taxon>Viridiplantae</taxon>
        <taxon>Streptophyta</taxon>
        <taxon>Embryophyta</taxon>
        <taxon>Tracheophyta</taxon>
        <taxon>Spermatophyta</taxon>
        <taxon>Magnoliopsida</taxon>
        <taxon>Liliopsida</taxon>
        <taxon>Poales</taxon>
        <taxon>Poaceae</taxon>
        <taxon>BOP clade</taxon>
        <taxon>Pooideae</taxon>
        <taxon>Triticodae</taxon>
        <taxon>Triticeae</taxon>
        <taxon>Triticinae</taxon>
        <taxon>Triticum</taxon>
    </lineage>
</organism>
<dbReference type="CDD" id="cd00159">
    <property type="entry name" value="RhoGAP"/>
    <property type="match status" value="1"/>
</dbReference>
<dbReference type="InterPro" id="IPR000198">
    <property type="entry name" value="RhoGAP_dom"/>
</dbReference>
<evidence type="ECO:0000259" key="4">
    <source>
        <dbReference type="PROSITE" id="PS50003"/>
    </source>
</evidence>
<dbReference type="GO" id="GO:0007165">
    <property type="term" value="P:signal transduction"/>
    <property type="evidence" value="ECO:0007669"/>
    <property type="project" value="InterPro"/>
</dbReference>
<feature type="compositionally biased region" description="Polar residues" evidence="3">
    <location>
        <begin position="739"/>
        <end position="763"/>
    </location>
</feature>
<dbReference type="CDD" id="cd00821">
    <property type="entry name" value="PH"/>
    <property type="match status" value="1"/>
</dbReference>
<dbReference type="PANTHER" id="PTHR46265:SF6">
    <property type="entry name" value="OS07G0658300 PROTEIN"/>
    <property type="match status" value="1"/>
</dbReference>
<dbReference type="RefSeq" id="XP_044330652.1">
    <property type="nucleotide sequence ID" value="XM_044474717.1"/>
</dbReference>
<dbReference type="Pfam" id="PF14389">
    <property type="entry name" value="Lzipper-MIP1"/>
    <property type="match status" value="1"/>
</dbReference>
<feature type="domain" description="Rho-GAP" evidence="5">
    <location>
        <begin position="167"/>
        <end position="367"/>
    </location>
</feature>
<evidence type="ECO:0000313" key="6">
    <source>
        <dbReference type="EnsemblPlants" id="TraesCS2D02G133500.5"/>
    </source>
</evidence>
<dbReference type="Gramene" id="TraesSYM2D03G01137200.4">
    <property type="protein sequence ID" value="TraesSYM2D03G01137200.4"/>
    <property type="gene ID" value="TraesSYM2D03G01137200"/>
</dbReference>
<dbReference type="GO" id="GO:0005096">
    <property type="term" value="F:GTPase activator activity"/>
    <property type="evidence" value="ECO:0007669"/>
    <property type="project" value="UniProtKB-KW"/>
</dbReference>
<feature type="compositionally biased region" description="Acidic residues" evidence="3">
    <location>
        <begin position="386"/>
        <end position="395"/>
    </location>
</feature>
<evidence type="ECO:0000259" key="5">
    <source>
        <dbReference type="PROSITE" id="PS50238"/>
    </source>
</evidence>
<reference evidence="6" key="2">
    <citation type="submission" date="2018-10" db="UniProtKB">
        <authorList>
            <consortium name="EnsemblPlants"/>
        </authorList>
    </citation>
    <scope>IDENTIFICATION</scope>
</reference>
<sequence length="830" mass="91458">MAAAAGAAPSGGPVFKSGPLFISSKGIGWKSWKKRWFILTRTSLIFFKNDPNSLPQRGGEVNVTLGGIDLNNSGSVVVREDKKLLTVLFPDGRDGRAFTLKAETSEDLLEWKTALEEALAQAPNAALVIGHNGIFRNDTPDAYEGAAPNWREKRPTKSLVVGRPILLALEDIDGSPSFLEKALCFLEKHGIKVEGILRQAADVEEVDRRMNEYEQGRTEFAPDEDAHVVGDCVKHVLRELPSSPVPASCCTALLEAFRLESKESRINSMRAAMSETFPEPNRRLLQRILRMMHTVASHTTENRMTPSAVAACMAPLLLRPLLAGECEMEDDIDMSDDSSAQLIAAANAANNAQCIVTTLLEEYESIFDDEHPRCSLSPDSRIQDSGSEESTDDETVDAKDNGFHDAENDVDQELDERILSGNLSESSARTGADLYDYQVDPGDSDAERFVTDKALEAKSDLKDAPHSHLNQNGTINVQRLPNGNDPTNLASSHESPLSMGEILSSLDAGVPLPGPGAERSADRQSIKSNETQLHVKRSNIWGRSNARKSQQSEFVDSSGEEELAIQRLEIAKNDLQIRIAKETRGNAILQASLERRKQALHERRLVLEQDVSRLQEQLQAERDLRAALEVGLSMSSGQFSGSRAMDSKTKAELEEIALAEADVARLKQKVAELHVQLSQQRQHQSFVQPGFDTKLAFCNQEKKQRNEESLSGASHWRSIKQHVLTQASSKPFSRKHSLDASSSDSREVSTSMPVESGSMSANNPRAGEAVEYGRQPPVPSSTLVELTTRLDFFKERRSQLMEQLHSLDLGHGSALHGFQYKSSSPWNSPR</sequence>